<organism evidence="1 2">
    <name type="scientific">Candidatus Nitrospira kreftii</name>
    <dbReference type="NCBI Taxonomy" id="2652173"/>
    <lineage>
        <taxon>Bacteria</taxon>
        <taxon>Pseudomonadati</taxon>
        <taxon>Nitrospirota</taxon>
        <taxon>Nitrospiria</taxon>
        <taxon>Nitrospirales</taxon>
        <taxon>Nitrospiraceae</taxon>
        <taxon>Nitrospira</taxon>
    </lineage>
</organism>
<dbReference type="PANTHER" id="PTHR43861:SF6">
    <property type="entry name" value="METHYLTRANSFERASE TYPE 11"/>
    <property type="match status" value="1"/>
</dbReference>
<dbReference type="CDD" id="cd02440">
    <property type="entry name" value="AdoMet_MTases"/>
    <property type="match status" value="1"/>
</dbReference>
<accession>A0A7S8IZZ7</accession>
<gene>
    <name evidence="1" type="ORF">Nkreftii_002560</name>
</gene>
<dbReference type="PANTHER" id="PTHR43861">
    <property type="entry name" value="TRANS-ACONITATE 2-METHYLTRANSFERASE-RELATED"/>
    <property type="match status" value="1"/>
</dbReference>
<dbReference type="Gene3D" id="3.40.50.150">
    <property type="entry name" value="Vaccinia Virus protein VP39"/>
    <property type="match status" value="1"/>
</dbReference>
<evidence type="ECO:0000313" key="1">
    <source>
        <dbReference type="EMBL" id="QPD04786.1"/>
    </source>
</evidence>
<dbReference type="InterPro" id="IPR029063">
    <property type="entry name" value="SAM-dependent_MTases_sf"/>
</dbReference>
<dbReference type="EMBL" id="CP047423">
    <property type="protein sequence ID" value="QPD04786.1"/>
    <property type="molecule type" value="Genomic_DNA"/>
</dbReference>
<dbReference type="KEGG" id="nkf:Nkreftii_002560"/>
<proteinExistence type="predicted"/>
<name>A0A7S8IZZ7_9BACT</name>
<dbReference type="SUPFAM" id="SSF53335">
    <property type="entry name" value="S-adenosyl-L-methionine-dependent methyltransferases"/>
    <property type="match status" value="1"/>
</dbReference>
<sequence length="253" mass="28743">MNNSLCDHSLTYKGWWKIKNIPHVLRAMGIRRAINSMGRKSVSCYFDVGCSNGYITNLVASILNPEEVVGWDHTEANLDLGRQRYPHILFKCIDLNNPNESLKKADLVTCFETLEHVGNIEAALRNIYLMVKPGGFILISVPIESGLVGAIKYLIKTKIFRYTLDELSTDSNFRKNYEKALFSGADISSFRNQRDGWGSHFGFDYRLLEEYLFKNDNDIQKWTLGTTIFYLFQRGIPACTGGGVSKVPRLPVE</sequence>
<dbReference type="Proteomes" id="UP000593737">
    <property type="component" value="Chromosome"/>
</dbReference>
<dbReference type="AlphaFoldDB" id="A0A7S8IZZ7"/>
<protein>
    <submittedName>
        <fullName evidence="1">Uncharacterized protein</fullName>
    </submittedName>
</protein>
<reference evidence="1 2" key="1">
    <citation type="journal article" date="2020" name="ISME J.">
        <title>Enrichment and physiological characterization of a novel comammox Nitrospira indicates ammonium inhibition of complete nitrification.</title>
        <authorList>
            <person name="Sakoula D."/>
            <person name="Koch H."/>
            <person name="Frank J."/>
            <person name="Jetten M.S.M."/>
            <person name="van Kessel M.A.H.J."/>
            <person name="Lucker S."/>
        </authorList>
    </citation>
    <scope>NUCLEOTIDE SEQUENCE [LARGE SCALE GENOMIC DNA]</scope>
    <source>
        <strain evidence="1">Comreactor17</strain>
    </source>
</reference>
<evidence type="ECO:0000313" key="2">
    <source>
        <dbReference type="Proteomes" id="UP000593737"/>
    </source>
</evidence>
<dbReference type="Pfam" id="PF13489">
    <property type="entry name" value="Methyltransf_23"/>
    <property type="match status" value="1"/>
</dbReference>